<dbReference type="AlphaFoldDB" id="A0A9Q3PVU1"/>
<dbReference type="EMBL" id="AVOT02093631">
    <property type="protein sequence ID" value="MBW0574177.1"/>
    <property type="molecule type" value="Genomic_DNA"/>
</dbReference>
<dbReference type="OrthoDB" id="2273864at2759"/>
<organism evidence="1 2">
    <name type="scientific">Austropuccinia psidii MF-1</name>
    <dbReference type="NCBI Taxonomy" id="1389203"/>
    <lineage>
        <taxon>Eukaryota</taxon>
        <taxon>Fungi</taxon>
        <taxon>Dikarya</taxon>
        <taxon>Basidiomycota</taxon>
        <taxon>Pucciniomycotina</taxon>
        <taxon>Pucciniomycetes</taxon>
        <taxon>Pucciniales</taxon>
        <taxon>Sphaerophragmiaceae</taxon>
        <taxon>Austropuccinia</taxon>
    </lineage>
</organism>
<proteinExistence type="predicted"/>
<protein>
    <submittedName>
        <fullName evidence="1">Uncharacterized protein</fullName>
    </submittedName>
</protein>
<evidence type="ECO:0000313" key="2">
    <source>
        <dbReference type="Proteomes" id="UP000765509"/>
    </source>
</evidence>
<gene>
    <name evidence="1" type="ORF">O181_113892</name>
</gene>
<evidence type="ECO:0000313" key="1">
    <source>
        <dbReference type="EMBL" id="MBW0574177.1"/>
    </source>
</evidence>
<comment type="caution">
    <text evidence="1">The sequence shown here is derived from an EMBL/GenBank/DDBJ whole genome shotgun (WGS) entry which is preliminary data.</text>
</comment>
<name>A0A9Q3PVU1_9BASI</name>
<accession>A0A9Q3PVU1</accession>
<sequence>MTQDTPAGKLSTKVQSAQQYFKGELEVTINRFKQYADKSRASPPVFNPSDM</sequence>
<dbReference type="Proteomes" id="UP000765509">
    <property type="component" value="Unassembled WGS sequence"/>
</dbReference>
<reference evidence="1" key="1">
    <citation type="submission" date="2021-03" db="EMBL/GenBank/DDBJ databases">
        <title>Draft genome sequence of rust myrtle Austropuccinia psidii MF-1, a brazilian biotype.</title>
        <authorList>
            <person name="Quecine M.C."/>
            <person name="Pachon D.M.R."/>
            <person name="Bonatelli M.L."/>
            <person name="Correr F.H."/>
            <person name="Franceschini L.M."/>
            <person name="Leite T.F."/>
            <person name="Margarido G.R.A."/>
            <person name="Almeida C.A."/>
            <person name="Ferrarezi J.A."/>
            <person name="Labate C.A."/>
        </authorList>
    </citation>
    <scope>NUCLEOTIDE SEQUENCE</scope>
    <source>
        <strain evidence="1">MF-1</strain>
    </source>
</reference>
<keyword evidence="2" id="KW-1185">Reference proteome</keyword>
<feature type="non-terminal residue" evidence="1">
    <location>
        <position position="51"/>
    </location>
</feature>